<dbReference type="InterPro" id="IPR015943">
    <property type="entry name" value="WD40/YVTN_repeat-like_dom_sf"/>
</dbReference>
<accession>Q10V27</accession>
<feature type="repeat" description="WD" evidence="4">
    <location>
        <begin position="574"/>
        <end position="608"/>
    </location>
</feature>
<dbReference type="STRING" id="203124.Tery_4983"/>
<dbReference type="AlphaFoldDB" id="Q10V27"/>
<dbReference type="Gene3D" id="3.40.50.300">
    <property type="entry name" value="P-loop containing nucleotide triphosphate hydrolases"/>
    <property type="match status" value="1"/>
</dbReference>
<dbReference type="InterPro" id="IPR019775">
    <property type="entry name" value="WD40_repeat_CS"/>
</dbReference>
<gene>
    <name evidence="5" type="ordered locus">Tery_4983</name>
</gene>
<dbReference type="InterPro" id="IPR036322">
    <property type="entry name" value="WD40_repeat_dom_sf"/>
</dbReference>
<dbReference type="SUPFAM" id="SSF52540">
    <property type="entry name" value="P-loop containing nucleoside triphosphate hydrolases"/>
    <property type="match status" value="1"/>
</dbReference>
<dbReference type="InterPro" id="IPR027417">
    <property type="entry name" value="P-loop_NTPase"/>
</dbReference>
<dbReference type="PANTHER" id="PTHR15622:SF2">
    <property type="entry name" value="U4_U6 SMALL NUCLEAR RIBONUCLEOPROTEIN PRP4"/>
    <property type="match status" value="1"/>
</dbReference>
<sequence>MNTSRQKSYYQVGGCLPINAPNYVQRRADEYFYEGLKAGEFCYVLNSRQMGKSSLQVRTIQRLQKQGICCAAIDISEIGNRGVTIEQWYAGILRILENNFNLSEYVNIRTWWRERDYLAPVQRLSEFINTVLLTKINQNIVIFIDEIDSILALDFPVDDFLGFIRACYNKRAHNNEYNRLTFALLGVSTPQDLCQDKSSTPFNIGRAIELTGFQLDEAFSLIDGLVGICQKPEAVLKEVLLWTGGQPFLTQKVCKLLIENGELIINPAEEVAGIVRSKIVHNWEAQDMPEHLKTIRNRILRKNKRIVRRLGLYQEILQNNLTGIIADNSSEQMELRLSGLVVKRDNKLIVANLIYRTVFHENMILEELEKLPPYSEEIKAWINSNCADKSYLLQGKHLQSALVWATGKSLRNQDFQFLTTSQKLVLDAQTQALELTKIETKKAQAEVVKAQQKAQLWIQIGSTIFSISLILSIGFSILAYQKFKLAQSSHEIEQIGTDALLLAIEKSATNQELLEALPKAISAGKRLKSLVNNNTPLAEYPGTRPILALQMILDKLDEQEQFQDSILQKRKIILQGHNGAVTSVKFSPNQEFLASAGVDGKVIIWNLEGKKITEWETEQKSINSLIFHPDNKYLATAGSNGTVKIWSLLKKNLGIKLYVLEISQTEVNSISFSANGKYLATAGINIPVQIWNLSSLPINISSDQVLDDHGLIRNIHFSPNDNFLATLDGKSTIRLWNLSENKFKILDVEAISMNFSINKPQILLTATSNGIVEMWQTYTGRLVNNFQSLHLDTKLVNFSPDGRLIATVGIDSIVRLWNLSGRQINQFEFSENVIDIAFSSDGKKIAVADSNGQIWLIYLENLEELLSKGCRFLLKRPNYFMRVEEFCQNSR</sequence>
<dbReference type="PROSITE" id="PS00678">
    <property type="entry name" value="WD_REPEATS_1"/>
    <property type="match status" value="2"/>
</dbReference>
<dbReference type="SMART" id="SM00320">
    <property type="entry name" value="WD40"/>
    <property type="match status" value="7"/>
</dbReference>
<dbReference type="OrthoDB" id="580957at2"/>
<dbReference type="RefSeq" id="WP_011614191.1">
    <property type="nucleotide sequence ID" value="NC_008312.1"/>
</dbReference>
<dbReference type="PROSITE" id="PS50082">
    <property type="entry name" value="WD_REPEATS_2"/>
    <property type="match status" value="5"/>
</dbReference>
<dbReference type="eggNOG" id="COG1672">
    <property type="taxonomic scope" value="Bacteria"/>
</dbReference>
<dbReference type="eggNOG" id="COG2319">
    <property type="taxonomic scope" value="Bacteria"/>
</dbReference>
<name>Q10V27_TRIEI</name>
<dbReference type="GO" id="GO:0000209">
    <property type="term" value="P:protein polyubiquitination"/>
    <property type="evidence" value="ECO:0007669"/>
    <property type="project" value="TreeGrafter"/>
</dbReference>
<dbReference type="CDD" id="cd00200">
    <property type="entry name" value="WD40"/>
    <property type="match status" value="1"/>
</dbReference>
<dbReference type="SUPFAM" id="SSF50978">
    <property type="entry name" value="WD40 repeat-like"/>
    <property type="match status" value="1"/>
</dbReference>
<keyword evidence="2" id="KW-0677">Repeat</keyword>
<feature type="repeat" description="WD" evidence="4">
    <location>
        <begin position="796"/>
        <end position="820"/>
    </location>
</feature>
<evidence type="ECO:0000256" key="2">
    <source>
        <dbReference type="ARBA" id="ARBA00022737"/>
    </source>
</evidence>
<dbReference type="Pfam" id="PF00400">
    <property type="entry name" value="WD40"/>
    <property type="match status" value="5"/>
</dbReference>
<feature type="repeat" description="WD" evidence="4">
    <location>
        <begin position="615"/>
        <end position="648"/>
    </location>
</feature>
<dbReference type="Pfam" id="PF14516">
    <property type="entry name" value="AAA_35"/>
    <property type="match status" value="1"/>
</dbReference>
<dbReference type="EMBL" id="CP000393">
    <property type="protein sequence ID" value="ABG53897.1"/>
    <property type="molecule type" value="Genomic_DNA"/>
</dbReference>
<dbReference type="PANTHER" id="PTHR15622">
    <property type="entry name" value="WD40 REPEAT PROTEIN"/>
    <property type="match status" value="1"/>
</dbReference>
<feature type="repeat" description="WD" evidence="4">
    <location>
        <begin position="660"/>
        <end position="695"/>
    </location>
</feature>
<dbReference type="HOGENOM" id="CLU_003454_0_0_3"/>
<keyword evidence="3" id="KW-0833">Ubl conjugation pathway</keyword>
<evidence type="ECO:0000256" key="1">
    <source>
        <dbReference type="ARBA" id="ARBA00022574"/>
    </source>
</evidence>
<dbReference type="KEGG" id="ter:Tery_4983"/>
<dbReference type="InterPro" id="IPR001680">
    <property type="entry name" value="WD40_rpt"/>
</dbReference>
<evidence type="ECO:0000313" key="5">
    <source>
        <dbReference type="EMBL" id="ABG53897.1"/>
    </source>
</evidence>
<evidence type="ECO:0000256" key="4">
    <source>
        <dbReference type="PROSITE-ProRule" id="PRU00221"/>
    </source>
</evidence>
<dbReference type="PROSITE" id="PS50294">
    <property type="entry name" value="WD_REPEATS_REGION"/>
    <property type="match status" value="2"/>
</dbReference>
<organism evidence="5">
    <name type="scientific">Trichodesmium erythraeum (strain IMS101)</name>
    <dbReference type="NCBI Taxonomy" id="203124"/>
    <lineage>
        <taxon>Bacteria</taxon>
        <taxon>Bacillati</taxon>
        <taxon>Cyanobacteriota</taxon>
        <taxon>Cyanophyceae</taxon>
        <taxon>Oscillatoriophycideae</taxon>
        <taxon>Oscillatoriales</taxon>
        <taxon>Microcoleaceae</taxon>
        <taxon>Trichodesmium</taxon>
    </lineage>
</organism>
<keyword evidence="1 4" id="KW-0853">WD repeat</keyword>
<evidence type="ECO:0000256" key="3">
    <source>
        <dbReference type="ARBA" id="ARBA00022786"/>
    </source>
</evidence>
<reference evidence="5" key="1">
    <citation type="submission" date="2006-06" db="EMBL/GenBank/DDBJ databases">
        <title>Complete sequence of Trichodesmium erythraeum IMS101.</title>
        <authorList>
            <consortium name="US DOE Joint Genome Institute"/>
            <person name="Copeland A."/>
            <person name="Lucas S."/>
            <person name="Lapidus A."/>
            <person name="Barry K."/>
            <person name="Detter J.C."/>
            <person name="Glavina del Rio T."/>
            <person name="Hammon N."/>
            <person name="Israni S."/>
            <person name="Dalin E."/>
            <person name="Tice H."/>
            <person name="Pitluck S."/>
            <person name="Kiss H."/>
            <person name="Munk A.C."/>
            <person name="Brettin T."/>
            <person name="Bruce D."/>
            <person name="Han C."/>
            <person name="Tapia R."/>
            <person name="Gilna P."/>
            <person name="Schmutz J."/>
            <person name="Larimer F."/>
            <person name="Land M."/>
            <person name="Hauser L."/>
            <person name="Kyrpides N."/>
            <person name="Kim E."/>
            <person name="Richardson P."/>
        </authorList>
    </citation>
    <scope>NUCLEOTIDE SEQUENCE [LARGE SCALE GENOMIC DNA]</scope>
    <source>
        <strain evidence="5">IMS101</strain>
    </source>
</reference>
<feature type="repeat" description="WD" evidence="4">
    <location>
        <begin position="705"/>
        <end position="746"/>
    </location>
</feature>
<protein>
    <submittedName>
        <fullName evidence="5">WD-40 repeat</fullName>
    </submittedName>
</protein>
<proteinExistence type="predicted"/>
<dbReference type="InterPro" id="IPR051983">
    <property type="entry name" value="WSB_SOCS-box_domain"/>
</dbReference>
<dbReference type="Gene3D" id="2.130.10.10">
    <property type="entry name" value="YVTN repeat-like/Quinoprotein amine dehydrogenase"/>
    <property type="match status" value="2"/>
</dbReference>